<dbReference type="PATRIC" id="fig|1204725.3.peg.2462"/>
<sequence length="302" mass="35250">MELDDIIMKRLAFIKYLYQNAVEQSKKSAPMSSYSILTFHDAIELFLIFAYLYLDGNQDTRSINFMQYWDLISNLPNGVEISQKGSIKRLKNARVSLKHHGHLISDLDIEAHRATTTNFFEENTEVIFGIPFSDVSLINLIQYKEAKNNLIEARNLLQETNYEESILKATIAFNQVLDDYEDRKRDQYGRSPLSLGPNFTFMSGSRLFGHEMRDLSRYADTLNESIEKMREVLKIVMFNIDYRKYLKFNLITPHVVKRPNGEYWSRGLERSSNKEEAEFVINFVIESGISIQEFDFEISDPD</sequence>
<evidence type="ECO:0000313" key="2">
    <source>
        <dbReference type="Proteomes" id="UP000007360"/>
    </source>
</evidence>
<dbReference type="OrthoDB" id="359519at2157"/>
<organism evidence="1 2">
    <name type="scientific">Methanobacterium formicicum (strain DSM 3637 / PP1)</name>
    <dbReference type="NCBI Taxonomy" id="1204725"/>
    <lineage>
        <taxon>Archaea</taxon>
        <taxon>Methanobacteriati</taxon>
        <taxon>Methanobacteriota</taxon>
        <taxon>Methanomada group</taxon>
        <taxon>Methanobacteria</taxon>
        <taxon>Methanobacteriales</taxon>
        <taxon>Methanobacteriaceae</taxon>
        <taxon>Methanobacterium</taxon>
    </lineage>
</organism>
<keyword evidence="2" id="KW-1185">Reference proteome</keyword>
<dbReference type="RefSeq" id="WP_004031982.1">
    <property type="nucleotide sequence ID" value="NZ_AMPO01000013.1"/>
</dbReference>
<proteinExistence type="predicted"/>
<dbReference type="AlphaFoldDB" id="K2QWZ2"/>
<accession>K2QWZ2</accession>
<name>K2QWZ2_METFP</name>
<protein>
    <submittedName>
        <fullName evidence="1">Uncharacterized protein</fullName>
    </submittedName>
</protein>
<comment type="caution">
    <text evidence="1">The sequence shown here is derived from an EMBL/GenBank/DDBJ whole genome shotgun (WGS) entry which is preliminary data.</text>
</comment>
<dbReference type="Proteomes" id="UP000007360">
    <property type="component" value="Unassembled WGS sequence"/>
</dbReference>
<gene>
    <name evidence="1" type="ORF">A994_12256</name>
</gene>
<evidence type="ECO:0000313" key="1">
    <source>
        <dbReference type="EMBL" id="EKF84783.1"/>
    </source>
</evidence>
<dbReference type="EMBL" id="AMPO01000013">
    <property type="protein sequence ID" value="EKF84783.1"/>
    <property type="molecule type" value="Genomic_DNA"/>
</dbReference>
<reference evidence="1 2" key="1">
    <citation type="journal article" date="2012" name="J. Bacteriol.">
        <title>Draft genome sequence of Methanobacterium formicicum DSM 3637, an archaebacterium isolated from the methane producer amoeba Pelomyxa palustris.</title>
        <authorList>
            <person name="Gutierrez G."/>
        </authorList>
    </citation>
    <scope>NUCLEOTIDE SEQUENCE [LARGE SCALE GENOMIC DNA]</scope>
    <source>
        <strain evidence="2">DSM 3637 / PP1</strain>
    </source>
</reference>